<feature type="compositionally biased region" description="Basic and acidic residues" evidence="2">
    <location>
        <begin position="419"/>
        <end position="435"/>
    </location>
</feature>
<dbReference type="InterPro" id="IPR004252">
    <property type="entry name" value="Probable_transposase_24"/>
</dbReference>
<proteinExistence type="predicted"/>
<evidence type="ECO:0000313" key="4">
    <source>
        <dbReference type="Proteomes" id="UP000826271"/>
    </source>
</evidence>
<feature type="region of interest" description="Disordered" evidence="2">
    <location>
        <begin position="1"/>
        <end position="85"/>
    </location>
</feature>
<keyword evidence="4" id="KW-1185">Reference proteome</keyword>
<reference evidence="3" key="1">
    <citation type="submission" date="2019-10" db="EMBL/GenBank/DDBJ databases">
        <authorList>
            <person name="Zhang R."/>
            <person name="Pan Y."/>
            <person name="Wang J."/>
            <person name="Ma R."/>
            <person name="Yu S."/>
        </authorList>
    </citation>
    <scope>NUCLEOTIDE SEQUENCE</scope>
    <source>
        <strain evidence="3">LA-IB0</strain>
        <tissue evidence="3">Leaf</tissue>
    </source>
</reference>
<accession>A0AAV6XA50</accession>
<protein>
    <recommendedName>
        <fullName evidence="5">Transposase, Ptta/En/Spm, plant</fullName>
    </recommendedName>
</protein>
<dbReference type="PANTHER" id="PTHR33144:SF52">
    <property type="match status" value="1"/>
</dbReference>
<evidence type="ECO:0000256" key="2">
    <source>
        <dbReference type="SAM" id="MobiDB-lite"/>
    </source>
</evidence>
<feature type="coiled-coil region" evidence="1">
    <location>
        <begin position="354"/>
        <end position="381"/>
    </location>
</feature>
<evidence type="ECO:0000256" key="1">
    <source>
        <dbReference type="SAM" id="Coils"/>
    </source>
</evidence>
<sequence length="435" mass="48711">MGRPRKHPRGTMMGGRIDGVVGALGGTSNTTSSSQSTRSIPHGNEQELEQSRGSTTRTPVTSHESAAPATSGLSKRKGRGAAHFPAKWGSEPLEVSVNEFNQYIGKDDALLSTALGNLARMGNLLPLNYEKWSDMPRSRLDDVWNEVQANTTLPIGAKDYVLKNLNSLWKDWKKEVKAKHFTPHKEDPEYLAVVPDDRLEPSQWFALVTYWKTPKVQDQARINSSNRKRQKHQHRTGQTPFPVVREDLKESGIPDPDKFDMFLETRSRGQGRNANPETTILCDELEQHVRQVPEAERTKKLKNDLMDNAMGRDGHGRVRYMGKGVTPTQFSGPVSARSTQEMDSMKDQVRDEVREEFRGKMEEMEAKVSQTQAQMEILLSLLDPSALKAFHAASSTRGKASHIDPSSSQAMSGSNVQLERVDNVRDTTEHNLQDD</sequence>
<feature type="compositionally biased region" description="Polar residues" evidence="2">
    <location>
        <begin position="326"/>
        <end position="342"/>
    </location>
</feature>
<feature type="region of interest" description="Disordered" evidence="2">
    <location>
        <begin position="323"/>
        <end position="348"/>
    </location>
</feature>
<feature type="compositionally biased region" description="Low complexity" evidence="2">
    <location>
        <begin position="27"/>
        <end position="39"/>
    </location>
</feature>
<keyword evidence="1" id="KW-0175">Coiled coil</keyword>
<feature type="compositionally biased region" description="Gly residues" evidence="2">
    <location>
        <begin position="12"/>
        <end position="25"/>
    </location>
</feature>
<organism evidence="3 4">
    <name type="scientific">Buddleja alternifolia</name>
    <dbReference type="NCBI Taxonomy" id="168488"/>
    <lineage>
        <taxon>Eukaryota</taxon>
        <taxon>Viridiplantae</taxon>
        <taxon>Streptophyta</taxon>
        <taxon>Embryophyta</taxon>
        <taxon>Tracheophyta</taxon>
        <taxon>Spermatophyta</taxon>
        <taxon>Magnoliopsida</taxon>
        <taxon>eudicotyledons</taxon>
        <taxon>Gunneridae</taxon>
        <taxon>Pentapetalae</taxon>
        <taxon>asterids</taxon>
        <taxon>lamiids</taxon>
        <taxon>Lamiales</taxon>
        <taxon>Scrophulariaceae</taxon>
        <taxon>Buddlejeae</taxon>
        <taxon>Buddleja</taxon>
    </lineage>
</organism>
<gene>
    <name evidence="3" type="ORF">BUALT_Bualt09G0019500</name>
</gene>
<name>A0AAV6XA50_9LAMI</name>
<evidence type="ECO:0000313" key="3">
    <source>
        <dbReference type="EMBL" id="KAG8376020.1"/>
    </source>
</evidence>
<comment type="caution">
    <text evidence="3">The sequence shown here is derived from an EMBL/GenBank/DDBJ whole genome shotgun (WGS) entry which is preliminary data.</text>
</comment>
<feature type="compositionally biased region" description="Polar residues" evidence="2">
    <location>
        <begin position="396"/>
        <end position="417"/>
    </location>
</feature>
<dbReference type="EMBL" id="WHWC01000009">
    <property type="protein sequence ID" value="KAG8376020.1"/>
    <property type="molecule type" value="Genomic_DNA"/>
</dbReference>
<feature type="region of interest" description="Disordered" evidence="2">
    <location>
        <begin position="396"/>
        <end position="435"/>
    </location>
</feature>
<dbReference type="Pfam" id="PF03004">
    <property type="entry name" value="Transposase_24"/>
    <property type="match status" value="1"/>
</dbReference>
<dbReference type="AlphaFoldDB" id="A0AAV6XA50"/>
<feature type="compositionally biased region" description="Polar residues" evidence="2">
    <location>
        <begin position="51"/>
        <end position="64"/>
    </location>
</feature>
<dbReference type="Proteomes" id="UP000826271">
    <property type="component" value="Unassembled WGS sequence"/>
</dbReference>
<evidence type="ECO:0008006" key="5">
    <source>
        <dbReference type="Google" id="ProtNLM"/>
    </source>
</evidence>
<dbReference type="PANTHER" id="PTHR33144">
    <property type="entry name" value="OS10G0409366 PROTEIN-RELATED"/>
    <property type="match status" value="1"/>
</dbReference>